<dbReference type="PRINTS" id="PR00111">
    <property type="entry name" value="ABHYDROLASE"/>
</dbReference>
<dbReference type="InterPro" id="IPR029058">
    <property type="entry name" value="AB_hydrolase_fold"/>
</dbReference>
<dbReference type="Gene3D" id="3.40.50.1820">
    <property type="entry name" value="alpha/beta hydrolase"/>
    <property type="match status" value="1"/>
</dbReference>
<dbReference type="EMBL" id="JACHJW010000001">
    <property type="protein sequence ID" value="MBB4956848.1"/>
    <property type="molecule type" value="Genomic_DNA"/>
</dbReference>
<dbReference type="PANTHER" id="PTHR43798">
    <property type="entry name" value="MONOACYLGLYCEROL LIPASE"/>
    <property type="match status" value="1"/>
</dbReference>
<dbReference type="GO" id="GO:0016020">
    <property type="term" value="C:membrane"/>
    <property type="evidence" value="ECO:0007669"/>
    <property type="project" value="TreeGrafter"/>
</dbReference>
<gene>
    <name evidence="2" type="ORF">FHR38_000581</name>
</gene>
<dbReference type="RefSeq" id="WP_184532521.1">
    <property type="nucleotide sequence ID" value="NZ_JACHJW010000001.1"/>
</dbReference>
<dbReference type="Proteomes" id="UP000578819">
    <property type="component" value="Unassembled WGS sequence"/>
</dbReference>
<proteinExistence type="predicted"/>
<dbReference type="GO" id="GO:0018786">
    <property type="term" value="F:haloalkane dehalogenase activity"/>
    <property type="evidence" value="ECO:0007669"/>
    <property type="project" value="UniProtKB-EC"/>
</dbReference>
<dbReference type="PANTHER" id="PTHR43798:SF24">
    <property type="entry name" value="CIS-3-ALKYL-4-ALKYLOXETAN-2-ONE DECARBOXYLASE"/>
    <property type="match status" value="1"/>
</dbReference>
<evidence type="ECO:0000259" key="1">
    <source>
        <dbReference type="Pfam" id="PF00561"/>
    </source>
</evidence>
<protein>
    <submittedName>
        <fullName evidence="2">Haloalkane dehalogenase</fullName>
        <ecNumber evidence="2">3.8.1.5</ecNumber>
    </submittedName>
</protein>
<dbReference type="SUPFAM" id="SSF53474">
    <property type="entry name" value="alpha/beta-Hydrolases"/>
    <property type="match status" value="1"/>
</dbReference>
<dbReference type="Pfam" id="PF00561">
    <property type="entry name" value="Abhydrolase_1"/>
    <property type="match status" value="1"/>
</dbReference>
<organism evidence="2 3">
    <name type="scientific">Micromonospora polyrhachis</name>
    <dbReference type="NCBI Taxonomy" id="1282883"/>
    <lineage>
        <taxon>Bacteria</taxon>
        <taxon>Bacillati</taxon>
        <taxon>Actinomycetota</taxon>
        <taxon>Actinomycetes</taxon>
        <taxon>Micromonosporales</taxon>
        <taxon>Micromonosporaceae</taxon>
        <taxon>Micromonospora</taxon>
    </lineage>
</organism>
<name>A0A7W7SL79_9ACTN</name>
<evidence type="ECO:0000313" key="2">
    <source>
        <dbReference type="EMBL" id="MBB4956848.1"/>
    </source>
</evidence>
<feature type="domain" description="AB hydrolase-1" evidence="1">
    <location>
        <begin position="46"/>
        <end position="279"/>
    </location>
</feature>
<keyword evidence="2" id="KW-0378">Hydrolase</keyword>
<accession>A0A7W7SL79</accession>
<reference evidence="2 3" key="1">
    <citation type="submission" date="2020-08" db="EMBL/GenBank/DDBJ databases">
        <title>Sequencing the genomes of 1000 actinobacteria strains.</title>
        <authorList>
            <person name="Klenk H.-P."/>
        </authorList>
    </citation>
    <scope>NUCLEOTIDE SEQUENCE [LARGE SCALE GENOMIC DNA]</scope>
    <source>
        <strain evidence="2 3">DSM 45886</strain>
    </source>
</reference>
<sequence>MSDEKKGDQDASAGFVPSPELYPFTSRWLDTSHGRLHYVDEGAGQPLLLLHGNPTWSFLYRKLILALKDRFRCLAIDYLGFGLSERPSGFAYTPAEHAAVVGEVIRQLDLRDLIVMGHDWGGPTGLSAAADNADRVSGLILGNTAFWPPDRKARLVGRVMSTGFLQRRILQENFFVERFLFSNVVGTLHEAEKEHYRGVQATTGLRVAVAQAPRQIVAAAPWLAELEGRVQRSLADRRVLVTYPMADRAFPAKTTLPRFRATFDDIQVVELPGAKHFFLEGQSPRVVEAIRARFTSRA</sequence>
<dbReference type="AlphaFoldDB" id="A0A7W7SL79"/>
<dbReference type="InterPro" id="IPR000073">
    <property type="entry name" value="AB_hydrolase_1"/>
</dbReference>
<keyword evidence="3" id="KW-1185">Reference proteome</keyword>
<dbReference type="EC" id="3.8.1.5" evidence="2"/>
<dbReference type="InterPro" id="IPR050266">
    <property type="entry name" value="AB_hydrolase_sf"/>
</dbReference>
<comment type="caution">
    <text evidence="2">The sequence shown here is derived from an EMBL/GenBank/DDBJ whole genome shotgun (WGS) entry which is preliminary data.</text>
</comment>
<evidence type="ECO:0000313" key="3">
    <source>
        <dbReference type="Proteomes" id="UP000578819"/>
    </source>
</evidence>